<dbReference type="Pfam" id="PF00534">
    <property type="entry name" value="Glycos_transf_1"/>
    <property type="match status" value="1"/>
</dbReference>
<keyword evidence="1 3" id="KW-0808">Transferase</keyword>
<name>A0A543NF46_9ACTN</name>
<accession>A0A543NF46</accession>
<dbReference type="GO" id="GO:0016740">
    <property type="term" value="F:transferase activity"/>
    <property type="evidence" value="ECO:0007669"/>
    <property type="project" value="UniProtKB-KW"/>
</dbReference>
<dbReference type="InterPro" id="IPR001296">
    <property type="entry name" value="Glyco_trans_1"/>
</dbReference>
<feature type="domain" description="Glycosyl transferase family 1" evidence="2">
    <location>
        <begin position="180"/>
        <end position="335"/>
    </location>
</feature>
<evidence type="ECO:0000313" key="4">
    <source>
        <dbReference type="Proteomes" id="UP000317422"/>
    </source>
</evidence>
<evidence type="ECO:0000259" key="2">
    <source>
        <dbReference type="Pfam" id="PF00534"/>
    </source>
</evidence>
<proteinExistence type="predicted"/>
<dbReference type="CDD" id="cd03801">
    <property type="entry name" value="GT4_PimA-like"/>
    <property type="match status" value="1"/>
</dbReference>
<comment type="caution">
    <text evidence="3">The sequence shown here is derived from an EMBL/GenBank/DDBJ whole genome shotgun (WGS) entry which is preliminary data.</text>
</comment>
<dbReference type="RefSeq" id="WP_141921652.1">
    <property type="nucleotide sequence ID" value="NZ_VFQC01000001.1"/>
</dbReference>
<reference evidence="3 4" key="1">
    <citation type="submission" date="2019-06" db="EMBL/GenBank/DDBJ databases">
        <title>Sequencing the genomes of 1000 actinobacteria strains.</title>
        <authorList>
            <person name="Klenk H.-P."/>
        </authorList>
    </citation>
    <scope>NUCLEOTIDE SEQUENCE [LARGE SCALE GENOMIC DNA]</scope>
    <source>
        <strain evidence="3 4">DSM 45015</strain>
    </source>
</reference>
<dbReference type="OrthoDB" id="9815351at2"/>
<organism evidence="3 4">
    <name type="scientific">Haloactinospora alba</name>
    <dbReference type="NCBI Taxonomy" id="405555"/>
    <lineage>
        <taxon>Bacteria</taxon>
        <taxon>Bacillati</taxon>
        <taxon>Actinomycetota</taxon>
        <taxon>Actinomycetes</taxon>
        <taxon>Streptosporangiales</taxon>
        <taxon>Nocardiopsidaceae</taxon>
        <taxon>Haloactinospora</taxon>
    </lineage>
</organism>
<dbReference type="SUPFAM" id="SSF53756">
    <property type="entry name" value="UDP-Glycosyltransferase/glycogen phosphorylase"/>
    <property type="match status" value="1"/>
</dbReference>
<dbReference type="PANTHER" id="PTHR12526">
    <property type="entry name" value="GLYCOSYLTRANSFERASE"/>
    <property type="match status" value="1"/>
</dbReference>
<gene>
    <name evidence="3" type="ORF">FHX37_0267</name>
</gene>
<sequence>MHAVVATVVHHPEDARILHRQIRALLDAGHTVTYIAPFRERGVTPDPELTVVDVPRAVGRRRIGALRAARAVLAHHAPTADILLFHDPELLLALPRNRPTTVWDVHEDAAASLLSKPWLPKPLRRPLRPIVRGFEGHAERRMHLLLAEEGYRQRFRHTHPVVPNTTYVPPEPERAPGTGRVAYLGHVSEARGAAELVELGRRLRPHGIRVEVIGSSDTETRPMLRAAQQEEAIHWYGFVPNDQALRMINGATAGICLLHDQPNYRHSLPTKVVEYMARGLPVVTSPNPAASALVTQQPQGECGMVVPFGDPAAAAEAVLRLHSSQQLRERFSRTGHRIARESFHWPVQAEAFVRQLETWACAEAGHQVAPQTVEVPGQLWRTAGGGLPLPTAPEPPHCANR</sequence>
<evidence type="ECO:0000256" key="1">
    <source>
        <dbReference type="ARBA" id="ARBA00022679"/>
    </source>
</evidence>
<evidence type="ECO:0000313" key="3">
    <source>
        <dbReference type="EMBL" id="TQN30390.1"/>
    </source>
</evidence>
<dbReference type="AlphaFoldDB" id="A0A543NF46"/>
<keyword evidence="4" id="KW-1185">Reference proteome</keyword>
<dbReference type="Gene3D" id="3.40.50.2000">
    <property type="entry name" value="Glycogen Phosphorylase B"/>
    <property type="match status" value="2"/>
</dbReference>
<dbReference type="Proteomes" id="UP000317422">
    <property type="component" value="Unassembled WGS sequence"/>
</dbReference>
<protein>
    <submittedName>
        <fullName evidence="3">Glycosyltransferase involved in cell wall biosynthesis</fullName>
    </submittedName>
</protein>
<dbReference type="EMBL" id="VFQC01000001">
    <property type="protein sequence ID" value="TQN30390.1"/>
    <property type="molecule type" value="Genomic_DNA"/>
</dbReference>